<reference evidence="10" key="1">
    <citation type="submission" date="2016-10" db="EMBL/GenBank/DDBJ databases">
        <authorList>
            <person name="Varghese N."/>
            <person name="Submissions S."/>
        </authorList>
    </citation>
    <scope>NUCLEOTIDE SEQUENCE [LARGE SCALE GENOMIC DNA]</scope>
    <source>
        <strain evidence="10">DSM 45501</strain>
    </source>
</reference>
<evidence type="ECO:0000256" key="2">
    <source>
        <dbReference type="ARBA" id="ARBA00022475"/>
    </source>
</evidence>
<evidence type="ECO:0000256" key="5">
    <source>
        <dbReference type="ARBA" id="ARBA00023136"/>
    </source>
</evidence>
<feature type="transmembrane region" description="Helical" evidence="7">
    <location>
        <begin position="164"/>
        <end position="185"/>
    </location>
</feature>
<dbReference type="InterPro" id="IPR036259">
    <property type="entry name" value="MFS_trans_sf"/>
</dbReference>
<evidence type="ECO:0000259" key="8">
    <source>
        <dbReference type="PROSITE" id="PS50850"/>
    </source>
</evidence>
<dbReference type="InterPro" id="IPR011701">
    <property type="entry name" value="MFS"/>
</dbReference>
<dbReference type="GO" id="GO:0022857">
    <property type="term" value="F:transmembrane transporter activity"/>
    <property type="evidence" value="ECO:0007669"/>
    <property type="project" value="InterPro"/>
</dbReference>
<keyword evidence="2" id="KW-1003">Cell membrane</keyword>
<feature type="region of interest" description="Disordered" evidence="6">
    <location>
        <begin position="385"/>
        <end position="404"/>
    </location>
</feature>
<feature type="transmembrane region" description="Helical" evidence="7">
    <location>
        <begin position="238"/>
        <end position="259"/>
    </location>
</feature>
<feature type="transmembrane region" description="Helical" evidence="7">
    <location>
        <begin position="322"/>
        <end position="344"/>
    </location>
</feature>
<dbReference type="GO" id="GO:0005886">
    <property type="term" value="C:plasma membrane"/>
    <property type="evidence" value="ECO:0007669"/>
    <property type="project" value="UniProtKB-SubCell"/>
</dbReference>
<dbReference type="SUPFAM" id="SSF103473">
    <property type="entry name" value="MFS general substrate transporter"/>
    <property type="match status" value="1"/>
</dbReference>
<sequence length="404" mass="40729">MSHRIPPWLLVLFAALLATGTDEFVIAGVLPEVAESLDVTVSVAGQLVTAFAVVYALGAPTLAVVLDRLPRRLVLGGGLAVFTVANAAAALAPEYWTLMASRIVAALAAASVTSAAFATAASGAPEGRQGSYLSVVTAGMTVALFTGVPLGTLLGGLYGWRATFWLIAAVGALSALGVFTTAPRIAGSPAAPLAERLSPLRSLPVARLVTVTFLCGTGGLMFYNYIGPFTTATVGGGADLRAGMLLIVGLLGLVGALFGGRVSDALGPHRTLKLVVGGHLAALILAGLFGVSGVTSAIVLGILVALWSTFAWSLNPPMQGSVLAAAPQAGMTAMALNISGLYLGTGVGGAIGGVVVGTLGASYVPFVGAVLMLVAFSLTPRVRQRTAHSTTTEQSERVHEAPST</sequence>
<evidence type="ECO:0000256" key="7">
    <source>
        <dbReference type="SAM" id="Phobius"/>
    </source>
</evidence>
<evidence type="ECO:0000256" key="1">
    <source>
        <dbReference type="ARBA" id="ARBA00004651"/>
    </source>
</evidence>
<name>A0A1I7AV45_9ACTN</name>
<evidence type="ECO:0000256" key="4">
    <source>
        <dbReference type="ARBA" id="ARBA00022989"/>
    </source>
</evidence>
<dbReference type="STRING" id="995060.SAMN04487904_108119"/>
<gene>
    <name evidence="9" type="ORF">SAMN04487904_108119</name>
</gene>
<evidence type="ECO:0000256" key="3">
    <source>
        <dbReference type="ARBA" id="ARBA00022692"/>
    </source>
</evidence>
<dbReference type="Proteomes" id="UP000199165">
    <property type="component" value="Unassembled WGS sequence"/>
</dbReference>
<feature type="transmembrane region" description="Helical" evidence="7">
    <location>
        <begin position="99"/>
        <end position="120"/>
    </location>
</feature>
<keyword evidence="4 7" id="KW-1133">Transmembrane helix</keyword>
<dbReference type="PROSITE" id="PS50850">
    <property type="entry name" value="MFS"/>
    <property type="match status" value="1"/>
</dbReference>
<proteinExistence type="predicted"/>
<evidence type="ECO:0000256" key="6">
    <source>
        <dbReference type="SAM" id="MobiDB-lite"/>
    </source>
</evidence>
<feature type="transmembrane region" description="Helical" evidence="7">
    <location>
        <begin position="205"/>
        <end position="226"/>
    </location>
</feature>
<feature type="transmembrane region" description="Helical" evidence="7">
    <location>
        <begin position="271"/>
        <end position="291"/>
    </location>
</feature>
<feature type="compositionally biased region" description="Basic and acidic residues" evidence="6">
    <location>
        <begin position="394"/>
        <end position="404"/>
    </location>
</feature>
<keyword evidence="10" id="KW-1185">Reference proteome</keyword>
<keyword evidence="5 7" id="KW-0472">Membrane</keyword>
<feature type="transmembrane region" description="Helical" evidence="7">
    <location>
        <begin position="350"/>
        <end position="376"/>
    </location>
</feature>
<organism evidence="9 10">
    <name type="scientific">Actinopolyspora righensis</name>
    <dbReference type="NCBI Taxonomy" id="995060"/>
    <lineage>
        <taxon>Bacteria</taxon>
        <taxon>Bacillati</taxon>
        <taxon>Actinomycetota</taxon>
        <taxon>Actinomycetes</taxon>
        <taxon>Actinopolysporales</taxon>
        <taxon>Actinopolysporaceae</taxon>
        <taxon>Actinopolyspora</taxon>
        <taxon>Actinopolyspora alba group</taxon>
    </lineage>
</organism>
<feature type="transmembrane region" description="Helical" evidence="7">
    <location>
        <begin position="43"/>
        <end position="66"/>
    </location>
</feature>
<dbReference type="PANTHER" id="PTHR43124:SF10">
    <property type="entry name" value="PURINE EFFLUX PUMP PBUE"/>
    <property type="match status" value="1"/>
</dbReference>
<dbReference type="EMBL" id="FPAT01000008">
    <property type="protein sequence ID" value="SFT78774.1"/>
    <property type="molecule type" value="Genomic_DNA"/>
</dbReference>
<dbReference type="RefSeq" id="WP_217643525.1">
    <property type="nucleotide sequence ID" value="NZ_FPAT01000008.1"/>
</dbReference>
<dbReference type="InterPro" id="IPR020846">
    <property type="entry name" value="MFS_dom"/>
</dbReference>
<comment type="subcellular location">
    <subcellularLocation>
        <location evidence="1">Cell membrane</location>
        <topology evidence="1">Multi-pass membrane protein</topology>
    </subcellularLocation>
</comment>
<accession>A0A1I7AV45</accession>
<evidence type="ECO:0000313" key="9">
    <source>
        <dbReference type="EMBL" id="SFT78774.1"/>
    </source>
</evidence>
<dbReference type="Pfam" id="PF07690">
    <property type="entry name" value="MFS_1"/>
    <property type="match status" value="1"/>
</dbReference>
<dbReference type="CDD" id="cd17324">
    <property type="entry name" value="MFS_NepI_like"/>
    <property type="match status" value="1"/>
</dbReference>
<protein>
    <submittedName>
        <fullName evidence="9">Predicted arabinose efflux permease, MFS family</fullName>
    </submittedName>
</protein>
<evidence type="ECO:0000313" key="10">
    <source>
        <dbReference type="Proteomes" id="UP000199165"/>
    </source>
</evidence>
<feature type="domain" description="Major facilitator superfamily (MFS) profile" evidence="8">
    <location>
        <begin position="8"/>
        <end position="387"/>
    </location>
</feature>
<dbReference type="InterPro" id="IPR050189">
    <property type="entry name" value="MFS_Efflux_Transporters"/>
</dbReference>
<keyword evidence="3 7" id="KW-0812">Transmembrane</keyword>
<dbReference type="AlphaFoldDB" id="A0A1I7AV45"/>
<feature type="transmembrane region" description="Helical" evidence="7">
    <location>
        <begin position="132"/>
        <end position="158"/>
    </location>
</feature>
<feature type="transmembrane region" description="Helical" evidence="7">
    <location>
        <begin position="73"/>
        <end position="93"/>
    </location>
</feature>
<dbReference type="PANTHER" id="PTHR43124">
    <property type="entry name" value="PURINE EFFLUX PUMP PBUE"/>
    <property type="match status" value="1"/>
</dbReference>
<dbReference type="Gene3D" id="1.20.1250.20">
    <property type="entry name" value="MFS general substrate transporter like domains"/>
    <property type="match status" value="1"/>
</dbReference>